<dbReference type="RefSeq" id="WP_216714536.1">
    <property type="nucleotide sequence ID" value="NZ_JACVEL010000009.1"/>
</dbReference>
<sequence>MKVYDKTLQRRQNYQYERYNVTFPEIRLMGRWLQECGFSPGQEIEVSTEASKLTITIAPVRKNETR</sequence>
<evidence type="ECO:0000313" key="3">
    <source>
        <dbReference type="Proteomes" id="UP000652681"/>
    </source>
</evidence>
<dbReference type="GO" id="GO:0003723">
    <property type="term" value="F:RNA binding"/>
    <property type="evidence" value="ECO:0007669"/>
    <property type="project" value="InterPro"/>
</dbReference>
<dbReference type="Proteomes" id="UP000652681">
    <property type="component" value="Unassembled WGS sequence"/>
</dbReference>
<accession>A0A8J6P7B7</accession>
<dbReference type="EMBL" id="JACVEL010000009">
    <property type="protein sequence ID" value="MBC9813369.1"/>
    <property type="molecule type" value="Genomic_DNA"/>
</dbReference>
<gene>
    <name evidence="2" type="ORF">H9Y05_12900</name>
</gene>
<dbReference type="AlphaFoldDB" id="A0A8J6P7B7"/>
<keyword evidence="3" id="KW-1185">Reference proteome</keyword>
<dbReference type="Pfam" id="PF08845">
    <property type="entry name" value="SymE_toxin"/>
    <property type="match status" value="1"/>
</dbReference>
<evidence type="ECO:0000259" key="1">
    <source>
        <dbReference type="Pfam" id="PF08845"/>
    </source>
</evidence>
<comment type="caution">
    <text evidence="2">The sequence shown here is derived from an EMBL/GenBank/DDBJ whole genome shotgun (WGS) entry which is preliminary data.</text>
</comment>
<protein>
    <submittedName>
        <fullName evidence="2">Type I addiction module toxin, SymE family</fullName>
    </submittedName>
</protein>
<reference evidence="2" key="1">
    <citation type="submission" date="2020-09" db="EMBL/GenBank/DDBJ databases">
        <title>Taishania pollutisoli gen. nov., sp. nov., Isolated from Tetrabromobisphenol A-Contaminated Soil.</title>
        <authorList>
            <person name="Chen Q."/>
        </authorList>
    </citation>
    <scope>NUCLEOTIDE SEQUENCE</scope>
    <source>
        <strain evidence="2">CZZ-1</strain>
    </source>
</reference>
<dbReference type="GO" id="GO:0016070">
    <property type="term" value="P:RNA metabolic process"/>
    <property type="evidence" value="ECO:0007669"/>
    <property type="project" value="InterPro"/>
</dbReference>
<name>A0A8J6P7B7_9FLAO</name>
<proteinExistence type="predicted"/>
<organism evidence="2 3">
    <name type="scientific">Taishania pollutisoli</name>
    <dbReference type="NCBI Taxonomy" id="2766479"/>
    <lineage>
        <taxon>Bacteria</taxon>
        <taxon>Pseudomonadati</taxon>
        <taxon>Bacteroidota</taxon>
        <taxon>Flavobacteriia</taxon>
        <taxon>Flavobacteriales</taxon>
        <taxon>Crocinitomicaceae</taxon>
        <taxon>Taishania</taxon>
    </lineage>
</organism>
<dbReference type="InterPro" id="IPR014944">
    <property type="entry name" value="Toxin_SymE-like"/>
</dbReference>
<dbReference type="GO" id="GO:0005737">
    <property type="term" value="C:cytoplasm"/>
    <property type="evidence" value="ECO:0007669"/>
    <property type="project" value="InterPro"/>
</dbReference>
<dbReference type="GO" id="GO:0016788">
    <property type="term" value="F:hydrolase activity, acting on ester bonds"/>
    <property type="evidence" value="ECO:0007669"/>
    <property type="project" value="InterPro"/>
</dbReference>
<feature type="domain" description="Toxin SymE-like" evidence="1">
    <location>
        <begin position="14"/>
        <end position="56"/>
    </location>
</feature>
<evidence type="ECO:0000313" key="2">
    <source>
        <dbReference type="EMBL" id="MBC9813369.1"/>
    </source>
</evidence>